<reference evidence="1" key="1">
    <citation type="submission" date="2021-06" db="EMBL/GenBank/DDBJ databases">
        <authorList>
            <person name="Kallberg Y."/>
            <person name="Tangrot J."/>
            <person name="Rosling A."/>
        </authorList>
    </citation>
    <scope>NUCLEOTIDE SEQUENCE</scope>
    <source>
        <strain evidence="1">MA453B</strain>
    </source>
</reference>
<sequence length="241" mass="28677">MDEKQKVFTKVKAAEYTNKYRQDIYGIVEYVQQKKEDLNYKLIIFITGRRLDKRYSSYISSPLNDGLRIALFNTGIKTKPYDNNEYEKHASDQKEEMIHALEDDNNIDIVNVDWELDSDYTEARKMELDRWDFYLRRKYQIRIAKAKWKLATRCFQVHKYLIEIIISVANFEFGLSQSQPCNTTEAKMEILNTQNEIETDPPFVTTEVNGFINDLLEFFNDTRTQKKSRTVHLIMIKKYTS</sequence>
<evidence type="ECO:0000313" key="2">
    <source>
        <dbReference type="Proteomes" id="UP000789405"/>
    </source>
</evidence>
<evidence type="ECO:0000313" key="1">
    <source>
        <dbReference type="EMBL" id="CAG8485109.1"/>
    </source>
</evidence>
<dbReference type="Proteomes" id="UP000789405">
    <property type="component" value="Unassembled WGS sequence"/>
</dbReference>
<organism evidence="1 2">
    <name type="scientific">Dentiscutata erythropus</name>
    <dbReference type="NCBI Taxonomy" id="1348616"/>
    <lineage>
        <taxon>Eukaryota</taxon>
        <taxon>Fungi</taxon>
        <taxon>Fungi incertae sedis</taxon>
        <taxon>Mucoromycota</taxon>
        <taxon>Glomeromycotina</taxon>
        <taxon>Glomeromycetes</taxon>
        <taxon>Diversisporales</taxon>
        <taxon>Gigasporaceae</taxon>
        <taxon>Dentiscutata</taxon>
    </lineage>
</organism>
<proteinExistence type="predicted"/>
<gene>
    <name evidence="1" type="ORF">DERYTH_LOCUS2126</name>
</gene>
<name>A0A9N8WHU6_9GLOM</name>
<protein>
    <submittedName>
        <fullName evidence="1">9953_t:CDS:1</fullName>
    </submittedName>
</protein>
<dbReference type="EMBL" id="CAJVPY010000644">
    <property type="protein sequence ID" value="CAG8485109.1"/>
    <property type="molecule type" value="Genomic_DNA"/>
</dbReference>
<keyword evidence="2" id="KW-1185">Reference proteome</keyword>
<dbReference type="AlphaFoldDB" id="A0A9N8WHU6"/>
<comment type="caution">
    <text evidence="1">The sequence shown here is derived from an EMBL/GenBank/DDBJ whole genome shotgun (WGS) entry which is preliminary data.</text>
</comment>
<dbReference type="OrthoDB" id="10558394at2759"/>
<accession>A0A9N8WHU6</accession>